<reference evidence="6 7" key="1">
    <citation type="submission" date="2019-09" db="EMBL/GenBank/DDBJ databases">
        <title>Mumia zhuanghuii sp. nov. isolated from the intestinal contents of plateau pika (Ochotona curzoniae) in the Qinghai-Tibet plateau of China.</title>
        <authorList>
            <person name="Tian Z."/>
        </authorList>
    </citation>
    <scope>NUCLEOTIDE SEQUENCE [LARGE SCALE GENOMIC DNA]</scope>
    <source>
        <strain evidence="7">350</strain>
    </source>
</reference>
<dbReference type="PROSITE" id="PS50977">
    <property type="entry name" value="HTH_TETR_2"/>
    <property type="match status" value="1"/>
</dbReference>
<dbReference type="AlphaFoldDB" id="A0A5Q6RY41"/>
<accession>A0A5Q6RY41</accession>
<keyword evidence="2 4" id="KW-0238">DNA-binding</keyword>
<feature type="domain" description="HTH tetR-type" evidence="5">
    <location>
        <begin position="9"/>
        <end position="69"/>
    </location>
</feature>
<dbReference type="InterPro" id="IPR001647">
    <property type="entry name" value="HTH_TetR"/>
</dbReference>
<dbReference type="InterPro" id="IPR050109">
    <property type="entry name" value="HTH-type_TetR-like_transc_reg"/>
</dbReference>
<feature type="DNA-binding region" description="H-T-H motif" evidence="4">
    <location>
        <begin position="32"/>
        <end position="51"/>
    </location>
</feature>
<evidence type="ECO:0000256" key="2">
    <source>
        <dbReference type="ARBA" id="ARBA00023125"/>
    </source>
</evidence>
<dbReference type="OrthoDB" id="5181477at2"/>
<keyword evidence="1" id="KW-0805">Transcription regulation</keyword>
<dbReference type="Gene3D" id="1.10.357.10">
    <property type="entry name" value="Tetracycline Repressor, domain 2"/>
    <property type="match status" value="1"/>
</dbReference>
<dbReference type="PANTHER" id="PTHR30055">
    <property type="entry name" value="HTH-TYPE TRANSCRIPTIONAL REGULATOR RUTR"/>
    <property type="match status" value="1"/>
</dbReference>
<dbReference type="PANTHER" id="PTHR30055:SF234">
    <property type="entry name" value="HTH-TYPE TRANSCRIPTIONAL REGULATOR BETI"/>
    <property type="match status" value="1"/>
</dbReference>
<gene>
    <name evidence="6" type="ORF">FE697_012775</name>
</gene>
<evidence type="ECO:0000256" key="4">
    <source>
        <dbReference type="PROSITE-ProRule" id="PRU00335"/>
    </source>
</evidence>
<keyword evidence="3" id="KW-0804">Transcription</keyword>
<proteinExistence type="predicted"/>
<sequence>MARDAVTRSRRREAVLDGLVDLYLAEGFLGFGIADLASRLRCSKSTLYEIAPSKEQLITAAVRAFFKRATARVEAEVARESDPVARIGTYLDAIARELAPATEEFFVNLQQFAPARDLYSENTAIAARRVQGLVREATGPSAPVNAAFIGMVTAQVMESIQRGEMEAMTALDDATAYHLLADLIVKGIGAPTTSTSR</sequence>
<evidence type="ECO:0000259" key="5">
    <source>
        <dbReference type="PROSITE" id="PS50977"/>
    </source>
</evidence>
<organism evidence="6 7">
    <name type="scientific">Mumia zhuanghuii</name>
    <dbReference type="NCBI Taxonomy" id="2585211"/>
    <lineage>
        <taxon>Bacteria</taxon>
        <taxon>Bacillati</taxon>
        <taxon>Actinomycetota</taxon>
        <taxon>Actinomycetes</taxon>
        <taxon>Propionibacteriales</taxon>
        <taxon>Nocardioidaceae</taxon>
        <taxon>Mumia</taxon>
    </lineage>
</organism>
<comment type="caution">
    <text evidence="6">The sequence shown here is derived from an EMBL/GenBank/DDBJ whole genome shotgun (WGS) entry which is preliminary data.</text>
</comment>
<evidence type="ECO:0000313" key="7">
    <source>
        <dbReference type="Proteomes" id="UP000307768"/>
    </source>
</evidence>
<dbReference type="SUPFAM" id="SSF46689">
    <property type="entry name" value="Homeodomain-like"/>
    <property type="match status" value="1"/>
</dbReference>
<evidence type="ECO:0000256" key="3">
    <source>
        <dbReference type="ARBA" id="ARBA00023163"/>
    </source>
</evidence>
<dbReference type="GO" id="GO:0003700">
    <property type="term" value="F:DNA-binding transcription factor activity"/>
    <property type="evidence" value="ECO:0007669"/>
    <property type="project" value="TreeGrafter"/>
</dbReference>
<evidence type="ECO:0000313" key="6">
    <source>
        <dbReference type="EMBL" id="KAA1423002.1"/>
    </source>
</evidence>
<protein>
    <submittedName>
        <fullName evidence="6">TetR/AcrR family transcriptional regulator</fullName>
    </submittedName>
</protein>
<dbReference type="Gene3D" id="1.10.10.60">
    <property type="entry name" value="Homeodomain-like"/>
    <property type="match status" value="1"/>
</dbReference>
<name>A0A5Q6RY41_9ACTN</name>
<dbReference type="EMBL" id="VDFQ02000003">
    <property type="protein sequence ID" value="KAA1423002.1"/>
    <property type="molecule type" value="Genomic_DNA"/>
</dbReference>
<evidence type="ECO:0000256" key="1">
    <source>
        <dbReference type="ARBA" id="ARBA00023015"/>
    </source>
</evidence>
<dbReference type="Proteomes" id="UP000307768">
    <property type="component" value="Unassembled WGS sequence"/>
</dbReference>
<dbReference type="RefSeq" id="WP_149769953.1">
    <property type="nucleotide sequence ID" value="NZ_VDFQ02000003.1"/>
</dbReference>
<dbReference type="InterPro" id="IPR009057">
    <property type="entry name" value="Homeodomain-like_sf"/>
</dbReference>
<dbReference type="GO" id="GO:0000976">
    <property type="term" value="F:transcription cis-regulatory region binding"/>
    <property type="evidence" value="ECO:0007669"/>
    <property type="project" value="TreeGrafter"/>
</dbReference>